<dbReference type="RefSeq" id="WP_187245182.1">
    <property type="nucleotide sequence ID" value="NZ_BAAAOK010000019.1"/>
</dbReference>
<evidence type="ECO:0000313" key="1">
    <source>
        <dbReference type="EMBL" id="MBC6468173.1"/>
    </source>
</evidence>
<keyword evidence="2" id="KW-1185">Reference proteome</keyword>
<accession>A0ABR7LTJ8</accession>
<dbReference type="EMBL" id="JABVEC010000017">
    <property type="protein sequence ID" value="MBC6468173.1"/>
    <property type="molecule type" value="Genomic_DNA"/>
</dbReference>
<protein>
    <submittedName>
        <fullName evidence="1">Uncharacterized protein</fullName>
    </submittedName>
</protein>
<organism evidence="1 2">
    <name type="scientific">Actinomadura alba</name>
    <dbReference type="NCBI Taxonomy" id="406431"/>
    <lineage>
        <taxon>Bacteria</taxon>
        <taxon>Bacillati</taxon>
        <taxon>Actinomycetota</taxon>
        <taxon>Actinomycetes</taxon>
        <taxon>Streptosporangiales</taxon>
        <taxon>Thermomonosporaceae</taxon>
        <taxon>Actinomadura</taxon>
    </lineage>
</organism>
<dbReference type="Proteomes" id="UP000805614">
    <property type="component" value="Unassembled WGS sequence"/>
</dbReference>
<gene>
    <name evidence="1" type="ORF">HKK74_22145</name>
</gene>
<evidence type="ECO:0000313" key="2">
    <source>
        <dbReference type="Proteomes" id="UP000805614"/>
    </source>
</evidence>
<reference evidence="1 2" key="1">
    <citation type="submission" date="2020-06" db="EMBL/GenBank/DDBJ databases">
        <title>Actinomadura xiongansis sp. nov., isolated from soil of Baiyangdian.</title>
        <authorList>
            <person name="Zhang X."/>
        </authorList>
    </citation>
    <scope>NUCLEOTIDE SEQUENCE [LARGE SCALE GENOMIC DNA]</scope>
    <source>
        <strain evidence="1 2">HBUM206468</strain>
    </source>
</reference>
<sequence length="80" mass="8977">MQAGRHARPASQHAVELRALTRRFPGVPLWWGHATGNWWALVGGRLVEADTSEELGRVITAARVHHAMRTRSVAWREPSC</sequence>
<proteinExistence type="predicted"/>
<name>A0ABR7LTJ8_9ACTN</name>
<comment type="caution">
    <text evidence="1">The sequence shown here is derived from an EMBL/GenBank/DDBJ whole genome shotgun (WGS) entry which is preliminary data.</text>
</comment>